<dbReference type="EMBL" id="BJYU01000456">
    <property type="protein sequence ID" value="GEO19358.1"/>
    <property type="molecule type" value="Genomic_DNA"/>
</dbReference>
<keyword evidence="4 6" id="KW-0238">DNA-binding</keyword>
<evidence type="ECO:0000256" key="7">
    <source>
        <dbReference type="SAM" id="MobiDB-lite"/>
    </source>
</evidence>
<comment type="function">
    <text evidence="1 6">Required for the transposition of the insertion element.</text>
</comment>
<dbReference type="RefSeq" id="WP_114189505.1">
    <property type="nucleotide sequence ID" value="NZ_BJYU01000456.1"/>
</dbReference>
<protein>
    <recommendedName>
        <fullName evidence="6">Mutator family transposase</fullName>
    </recommendedName>
</protein>
<dbReference type="PANTHER" id="PTHR33217">
    <property type="entry name" value="TRANSPOSASE FOR INSERTION SEQUENCE ELEMENT IS1081"/>
    <property type="match status" value="1"/>
</dbReference>
<dbReference type="AlphaFoldDB" id="A0A512C573"/>
<evidence type="ECO:0000256" key="4">
    <source>
        <dbReference type="ARBA" id="ARBA00023125"/>
    </source>
</evidence>
<evidence type="ECO:0000256" key="2">
    <source>
        <dbReference type="ARBA" id="ARBA00010961"/>
    </source>
</evidence>
<gene>
    <name evidence="8" type="ORF">MAE02_70540</name>
</gene>
<dbReference type="PROSITE" id="PS01007">
    <property type="entry name" value="TRANSPOSASE_MUTATOR"/>
    <property type="match status" value="1"/>
</dbReference>
<evidence type="ECO:0000313" key="8">
    <source>
        <dbReference type="EMBL" id="GEO19358.1"/>
    </source>
</evidence>
<comment type="caution">
    <text evidence="8">The sequence shown here is derived from an EMBL/GenBank/DDBJ whole genome shotgun (WGS) entry which is preliminary data.</text>
</comment>
<organism evidence="8 9">
    <name type="scientific">Microvirga aerophila</name>
    <dbReference type="NCBI Taxonomy" id="670291"/>
    <lineage>
        <taxon>Bacteria</taxon>
        <taxon>Pseudomonadati</taxon>
        <taxon>Pseudomonadota</taxon>
        <taxon>Alphaproteobacteria</taxon>
        <taxon>Hyphomicrobiales</taxon>
        <taxon>Methylobacteriaceae</taxon>
        <taxon>Microvirga</taxon>
    </lineage>
</organism>
<dbReference type="Pfam" id="PF00872">
    <property type="entry name" value="Transposase_mut"/>
    <property type="match status" value="1"/>
</dbReference>
<comment type="similarity">
    <text evidence="2 6">Belongs to the transposase mutator family.</text>
</comment>
<name>A0A512C573_9HYPH</name>
<sequence>MARRKEPRIPDHLLDQLLAGADAQSAFAKNGLLDELKKALAERALNAEMDHHLDQESESGNSRNGYGRKSVLPDTGKIDLEIPRDRLATFDPQLITKYQRRFPGFDEKLVSMYARGMSVREIQGHLRELYGIEISPDLVSAVTDAVLEEIAEWQNRPLEALYPLVFFDAIRVKVREEGTVRNKAVYLALGVRPDGAKEILGLWIEQSEGAKFWLRVMNELKTRGVEDVLMAVVDGLKGFPEAITAVFPETQVQTCIVHLIRSSLAFVAYKDQRAVASALKEIYRAKDAEAGQAALEAFATSVWGRKYEAIAASWQRNWTAVIPFFAFPDEVRRIIYTTNAIEALNAKLRRAVRARGHFPTDESAIKLLFLVLRQAQKEWKMPPREWGVAKAQFTILFEGRFRLG</sequence>
<keyword evidence="6" id="KW-0814">Transposable element</keyword>
<evidence type="ECO:0000256" key="5">
    <source>
        <dbReference type="ARBA" id="ARBA00023172"/>
    </source>
</evidence>
<evidence type="ECO:0000256" key="1">
    <source>
        <dbReference type="ARBA" id="ARBA00002190"/>
    </source>
</evidence>
<evidence type="ECO:0000313" key="9">
    <source>
        <dbReference type="Proteomes" id="UP000321085"/>
    </source>
</evidence>
<feature type="region of interest" description="Disordered" evidence="7">
    <location>
        <begin position="51"/>
        <end position="70"/>
    </location>
</feature>
<dbReference type="InterPro" id="IPR001207">
    <property type="entry name" value="Transposase_mutator"/>
</dbReference>
<reference evidence="8 9" key="1">
    <citation type="submission" date="2019-07" db="EMBL/GenBank/DDBJ databases">
        <title>Whole genome shotgun sequence of Microvirga aerophila NBRC 106136.</title>
        <authorList>
            <person name="Hosoyama A."/>
            <person name="Uohara A."/>
            <person name="Ohji S."/>
            <person name="Ichikawa N."/>
        </authorList>
    </citation>
    <scope>NUCLEOTIDE SEQUENCE [LARGE SCALE GENOMIC DNA]</scope>
    <source>
        <strain evidence="8 9">NBRC 106136</strain>
    </source>
</reference>
<dbReference type="GO" id="GO:0006313">
    <property type="term" value="P:DNA transposition"/>
    <property type="evidence" value="ECO:0007669"/>
    <property type="project" value="UniProtKB-UniRule"/>
</dbReference>
<keyword evidence="5 6" id="KW-0233">DNA recombination</keyword>
<evidence type="ECO:0000256" key="3">
    <source>
        <dbReference type="ARBA" id="ARBA00022578"/>
    </source>
</evidence>
<dbReference type="GO" id="GO:0004803">
    <property type="term" value="F:transposase activity"/>
    <property type="evidence" value="ECO:0007669"/>
    <property type="project" value="UniProtKB-UniRule"/>
</dbReference>
<dbReference type="PANTHER" id="PTHR33217:SF5">
    <property type="entry name" value="MUTATOR FAMILY TRANSPOSASE"/>
    <property type="match status" value="1"/>
</dbReference>
<evidence type="ECO:0000256" key="6">
    <source>
        <dbReference type="RuleBase" id="RU365089"/>
    </source>
</evidence>
<dbReference type="OrthoDB" id="9793302at2"/>
<dbReference type="GO" id="GO:0003677">
    <property type="term" value="F:DNA binding"/>
    <property type="evidence" value="ECO:0007669"/>
    <property type="project" value="UniProtKB-UniRule"/>
</dbReference>
<dbReference type="Proteomes" id="UP000321085">
    <property type="component" value="Unassembled WGS sequence"/>
</dbReference>
<proteinExistence type="inferred from homology"/>
<accession>A0A512C573</accession>
<dbReference type="NCBIfam" id="NF033543">
    <property type="entry name" value="transpos_IS256"/>
    <property type="match status" value="1"/>
</dbReference>
<keyword evidence="3 6" id="KW-0815">Transposition</keyword>
<keyword evidence="9" id="KW-1185">Reference proteome</keyword>